<dbReference type="Pfam" id="PF03275">
    <property type="entry name" value="GLF"/>
    <property type="match status" value="1"/>
</dbReference>
<protein>
    <submittedName>
        <fullName evidence="2">UDP-galactopyranose mutase</fullName>
    </submittedName>
</protein>
<dbReference type="SUPFAM" id="SSF51971">
    <property type="entry name" value="Nucleotide-binding domain"/>
    <property type="match status" value="1"/>
</dbReference>
<organism evidence="2 3">
    <name type="scientific">Actomonas aquatica</name>
    <dbReference type="NCBI Taxonomy" id="2866162"/>
    <lineage>
        <taxon>Bacteria</taxon>
        <taxon>Pseudomonadati</taxon>
        <taxon>Verrucomicrobiota</taxon>
        <taxon>Opitutia</taxon>
        <taxon>Opitutales</taxon>
        <taxon>Opitutaceae</taxon>
        <taxon>Actomonas</taxon>
    </lineage>
</organism>
<dbReference type="Gene3D" id="3.40.50.720">
    <property type="entry name" value="NAD(P)-binding Rossmann-like Domain"/>
    <property type="match status" value="3"/>
</dbReference>
<evidence type="ECO:0000313" key="3">
    <source>
        <dbReference type="Proteomes" id="UP000738431"/>
    </source>
</evidence>
<dbReference type="Proteomes" id="UP000738431">
    <property type="component" value="Chromosome"/>
</dbReference>
<sequence>MPSPRFLVVGAGFSGAVIARELATHTGAQVDVIDSRPHIAGNCHTERDASTGVMVHIYGPHIFNTQRQDVWDYVNRFATFGPYVNRVKAHTPRGVYSLPINLLTINQFFGRDFSPAEARAHLASLGDHSITEPQNFEEQALKFLGRELYENFFHGYTVKQWGCDPKDLPASILKRLPVRFNYDDSYFNCLHQGIPLDGYTALIEGIFDVSGVNVRLSTTFEPGMARDYDHVFYTGPLDAYFGHQHGRLGYRTVTFDRFEAEGDIQGNAVINYTDAAVPFSRIHEHKHFTPWETHERSVAFREYSKETEAADIPYYPKRLVADLDLLRTYADLAAQQTGVSFAGRLGTYRYLNMDQVVGESLDFAARCVTALAQRQPLPLFSAPPLPPA</sequence>
<dbReference type="EMBL" id="CP139781">
    <property type="protein sequence ID" value="WRQ88495.1"/>
    <property type="molecule type" value="Genomic_DNA"/>
</dbReference>
<feature type="domain" description="UDP-galactopyranose mutase C-terminal" evidence="1">
    <location>
        <begin position="151"/>
        <end position="350"/>
    </location>
</feature>
<keyword evidence="3" id="KW-1185">Reference proteome</keyword>
<reference evidence="2 3" key="1">
    <citation type="submission" date="2021-08" db="EMBL/GenBank/DDBJ databases">
        <authorList>
            <person name="Zhang D."/>
            <person name="Zhang A."/>
            <person name="Wang L."/>
        </authorList>
    </citation>
    <scope>NUCLEOTIDE SEQUENCE [LARGE SCALE GENOMIC DNA]</scope>
    <source>
        <strain evidence="2 3">WL0086</strain>
    </source>
</reference>
<dbReference type="Pfam" id="PF13450">
    <property type="entry name" value="NAD_binding_8"/>
    <property type="match status" value="1"/>
</dbReference>
<evidence type="ECO:0000313" key="2">
    <source>
        <dbReference type="EMBL" id="WRQ88495.1"/>
    </source>
</evidence>
<dbReference type="RefSeq" id="WP_221032931.1">
    <property type="nucleotide sequence ID" value="NZ_CP139781.1"/>
</dbReference>
<dbReference type="InterPro" id="IPR015899">
    <property type="entry name" value="UDP-GalPyranose_mutase_C"/>
</dbReference>
<dbReference type="PANTHER" id="PTHR21197:SF0">
    <property type="entry name" value="UDP-GALACTOPYRANOSE MUTASE"/>
    <property type="match status" value="1"/>
</dbReference>
<dbReference type="PANTHER" id="PTHR21197">
    <property type="entry name" value="UDP-GALACTOPYRANOSE MUTASE"/>
    <property type="match status" value="1"/>
</dbReference>
<name>A0ABZ1CA20_9BACT</name>
<proteinExistence type="predicted"/>
<reference evidence="2 3" key="2">
    <citation type="submission" date="2023-12" db="EMBL/GenBank/DDBJ databases">
        <title>Description of an unclassified Opitutus bacterium of Verrucomicrobiota.</title>
        <authorList>
            <person name="Zhang D.-F."/>
        </authorList>
    </citation>
    <scope>NUCLEOTIDE SEQUENCE [LARGE SCALE GENOMIC DNA]</scope>
    <source>
        <strain evidence="2 3">WL0086</strain>
    </source>
</reference>
<accession>A0ABZ1CA20</accession>
<gene>
    <name evidence="2" type="ORF">K1X11_003710</name>
</gene>
<dbReference type="SUPFAM" id="SSF54373">
    <property type="entry name" value="FAD-linked reductases, C-terminal domain"/>
    <property type="match status" value="1"/>
</dbReference>
<evidence type="ECO:0000259" key="1">
    <source>
        <dbReference type="Pfam" id="PF03275"/>
    </source>
</evidence>